<feature type="compositionally biased region" description="Polar residues" evidence="1">
    <location>
        <begin position="155"/>
        <end position="175"/>
    </location>
</feature>
<evidence type="ECO:0000256" key="2">
    <source>
        <dbReference type="SAM" id="SignalP"/>
    </source>
</evidence>
<gene>
    <name evidence="4" type="ORF">TCIL3000_11_9500</name>
</gene>
<dbReference type="Pfam" id="PF26165">
    <property type="entry name" value="RESC7"/>
    <property type="match status" value="1"/>
</dbReference>
<protein>
    <submittedName>
        <fullName evidence="4">Uncharacterized protein TCIL3000_11_9500</fullName>
    </submittedName>
</protein>
<dbReference type="CDD" id="cd23679">
    <property type="entry name" value="RESC7"/>
    <property type="match status" value="1"/>
</dbReference>
<organism evidence="4">
    <name type="scientific">Trypanosoma congolense (strain IL3000)</name>
    <dbReference type="NCBI Taxonomy" id="1068625"/>
    <lineage>
        <taxon>Eukaryota</taxon>
        <taxon>Discoba</taxon>
        <taxon>Euglenozoa</taxon>
        <taxon>Kinetoplastea</taxon>
        <taxon>Metakinetoplastina</taxon>
        <taxon>Trypanosomatida</taxon>
        <taxon>Trypanosomatidae</taxon>
        <taxon>Trypanosoma</taxon>
        <taxon>Nannomonas</taxon>
    </lineage>
</organism>
<dbReference type="VEuPathDB" id="TriTrypDB:TcIL3000.11.9500"/>
<dbReference type="AlphaFoldDB" id="G0V1G4"/>
<name>G0V1G4_TRYCI</name>
<feature type="chain" id="PRO_5003410529" evidence="2">
    <location>
        <begin position="23"/>
        <end position="175"/>
    </location>
</feature>
<evidence type="ECO:0000259" key="3">
    <source>
        <dbReference type="Pfam" id="PF26165"/>
    </source>
</evidence>
<feature type="region of interest" description="Disordered" evidence="1">
    <location>
        <begin position="151"/>
        <end position="175"/>
    </location>
</feature>
<dbReference type="EMBL" id="HE575324">
    <property type="protein sequence ID" value="CCC95485.1"/>
    <property type="molecule type" value="Genomic_DNA"/>
</dbReference>
<reference evidence="4" key="1">
    <citation type="journal article" date="2012" name="Proc. Natl. Acad. Sci. U.S.A.">
        <title>Antigenic diversity is generated by distinct evolutionary mechanisms in African trypanosome species.</title>
        <authorList>
            <person name="Jackson A.P."/>
            <person name="Berry A."/>
            <person name="Aslett M."/>
            <person name="Allison H.C."/>
            <person name="Burton P."/>
            <person name="Vavrova-Anderson J."/>
            <person name="Brown R."/>
            <person name="Browne H."/>
            <person name="Corton N."/>
            <person name="Hauser H."/>
            <person name="Gamble J."/>
            <person name="Gilderthorp R."/>
            <person name="Marcello L."/>
            <person name="McQuillan J."/>
            <person name="Otto T.D."/>
            <person name="Quail M.A."/>
            <person name="Sanders M.J."/>
            <person name="van Tonder A."/>
            <person name="Ginger M.L."/>
            <person name="Field M.C."/>
            <person name="Barry J.D."/>
            <person name="Hertz-Fowler C."/>
            <person name="Berriman M."/>
        </authorList>
    </citation>
    <scope>NUCLEOTIDE SEQUENCE</scope>
    <source>
        <strain evidence="4">IL3000</strain>
    </source>
</reference>
<sequence>MRSSKAFFLLHVGAGVLRGTRAAHGPQQALLASSLAWACAPRIQRCALHLTAPVRLGAEASPSPAGSGSGGSQGGAGDGVTALDVAMCVNKLKRLHQTGGGPSGKKQIELDAWKDLNSLTEEQINSADGKAVSLLLNSWAYFAKYWEKGAEGPATASTPDSGSTGEGSQPSPGAQ</sequence>
<feature type="signal peptide" evidence="2">
    <location>
        <begin position="1"/>
        <end position="22"/>
    </location>
</feature>
<evidence type="ECO:0000256" key="1">
    <source>
        <dbReference type="SAM" id="MobiDB-lite"/>
    </source>
</evidence>
<proteinExistence type="predicted"/>
<keyword evidence="2" id="KW-0732">Signal</keyword>
<dbReference type="InterPro" id="IPR058774">
    <property type="entry name" value="RESC7"/>
</dbReference>
<feature type="domain" description="RNA-editing substrate-binding complex 7 protein" evidence="3">
    <location>
        <begin position="76"/>
        <end position="153"/>
    </location>
</feature>
<evidence type="ECO:0000313" key="4">
    <source>
        <dbReference type="EMBL" id="CCC95485.1"/>
    </source>
</evidence>
<accession>G0V1G4</accession>